<dbReference type="AlphaFoldDB" id="A0A6C0CWI1"/>
<proteinExistence type="predicted"/>
<protein>
    <submittedName>
        <fullName evidence="3">Uncharacterized protein</fullName>
    </submittedName>
</protein>
<feature type="coiled-coil region" evidence="1">
    <location>
        <begin position="253"/>
        <end position="280"/>
    </location>
</feature>
<feature type="region of interest" description="Disordered" evidence="2">
    <location>
        <begin position="299"/>
        <end position="323"/>
    </location>
</feature>
<reference evidence="3" key="1">
    <citation type="journal article" date="2020" name="Nature">
        <title>Giant virus diversity and host interactions through global metagenomics.</title>
        <authorList>
            <person name="Schulz F."/>
            <person name="Roux S."/>
            <person name="Paez-Espino D."/>
            <person name="Jungbluth S."/>
            <person name="Walsh D.A."/>
            <person name="Denef V.J."/>
            <person name="McMahon K.D."/>
            <person name="Konstantinidis K.T."/>
            <person name="Eloe-Fadrosh E.A."/>
            <person name="Kyrpides N.C."/>
            <person name="Woyke T."/>
        </authorList>
    </citation>
    <scope>NUCLEOTIDE SEQUENCE</scope>
    <source>
        <strain evidence="3">GVMAG-M-3300022752-66</strain>
    </source>
</reference>
<name>A0A6C0CWI1_9ZZZZ</name>
<accession>A0A6C0CWI1</accession>
<evidence type="ECO:0000256" key="2">
    <source>
        <dbReference type="SAM" id="MobiDB-lite"/>
    </source>
</evidence>
<evidence type="ECO:0000313" key="3">
    <source>
        <dbReference type="EMBL" id="QHT08522.1"/>
    </source>
</evidence>
<feature type="region of interest" description="Disordered" evidence="2">
    <location>
        <begin position="1"/>
        <end position="39"/>
    </location>
</feature>
<feature type="compositionally biased region" description="Low complexity" evidence="2">
    <location>
        <begin position="301"/>
        <end position="321"/>
    </location>
</feature>
<dbReference type="EMBL" id="MN739498">
    <property type="protein sequence ID" value="QHT08522.1"/>
    <property type="molecule type" value="Genomic_DNA"/>
</dbReference>
<sequence length="430" mass="49359">MSDKTKKTIKINPELFKSGISSSDKTRKNREKKPKPNIPITLNESSLKKQFLNRIKEHKNREKNDLDISIKTTGVSENNSVVQKTEDHDELYESMNYLTLLSKKQKEDTEKKKYERKIQNKTVKNPTYSNTYDISSPPYVELELPDELKEPVIIKPPEVNTLPIHLNKPQTNTWSSNIVNVVKPNDNSVPYGCLKGGTKPTFRQWNHTVKNHNNQNSNEFATTNNILNVNYSIDSRQQPQQVSMSSTNANVVKTEREKKLELLRKKLKEQEQNKIKNQEEQQSLPAYAVASAPTLDTIIGSSNVNKKNNESTENTETSPPIEENDPIKRIIKKTIRKKYTLGKNNVYRKVGILIKNNKTRKQIVDAHKELKKKPINDVKKYLVEHGLLKIGSNAPNNVLRKTYESAMLTGDVTNQNKDVLLFNLMNETKE</sequence>
<organism evidence="3">
    <name type="scientific">viral metagenome</name>
    <dbReference type="NCBI Taxonomy" id="1070528"/>
    <lineage>
        <taxon>unclassified sequences</taxon>
        <taxon>metagenomes</taxon>
        <taxon>organismal metagenomes</taxon>
    </lineage>
</organism>
<keyword evidence="1" id="KW-0175">Coiled coil</keyword>
<evidence type="ECO:0000256" key="1">
    <source>
        <dbReference type="SAM" id="Coils"/>
    </source>
</evidence>